<dbReference type="InterPro" id="IPR029062">
    <property type="entry name" value="Class_I_gatase-like"/>
</dbReference>
<name>X0SD14_9ZZZZ</name>
<accession>X0SD14</accession>
<dbReference type="AlphaFoldDB" id="X0SD14"/>
<dbReference type="PROSITE" id="PS51273">
    <property type="entry name" value="GATASE_TYPE_1"/>
    <property type="match status" value="1"/>
</dbReference>
<dbReference type="GO" id="GO:0005829">
    <property type="term" value="C:cytosol"/>
    <property type="evidence" value="ECO:0007669"/>
    <property type="project" value="TreeGrafter"/>
</dbReference>
<sequence length="212" mass="23022">MDYPLEVERAGGVPLVLPWTKDETVLAAALERVDGLLLSGGGDIAALAYGEEPHPRNRYEDPVRDAAEFAAIKLALKRKLPILGICRGIQSLNVALGGTLVQDVPSQVTGAVQHYTYERETVLNHTIDIAKATLLHKLMGKTSMPVNSWHHQAVGKLGKGLKVNAKARDGVIEGVEAADKQAILALQCHPEDCAEDYPVFQKLFEWLVSAAR</sequence>
<dbReference type="GO" id="GO:0033969">
    <property type="term" value="F:gamma-glutamyl-gamma-aminobutyrate hydrolase activity"/>
    <property type="evidence" value="ECO:0007669"/>
    <property type="project" value="TreeGrafter"/>
</dbReference>
<dbReference type="EMBL" id="BARS01001526">
    <property type="protein sequence ID" value="GAF73006.1"/>
    <property type="molecule type" value="Genomic_DNA"/>
</dbReference>
<proteinExistence type="predicted"/>
<reference evidence="1" key="1">
    <citation type="journal article" date="2014" name="Front. Microbiol.">
        <title>High frequency of phylogenetically diverse reductive dehalogenase-homologous genes in deep subseafloor sedimentary metagenomes.</title>
        <authorList>
            <person name="Kawai M."/>
            <person name="Futagami T."/>
            <person name="Toyoda A."/>
            <person name="Takaki Y."/>
            <person name="Nishi S."/>
            <person name="Hori S."/>
            <person name="Arai W."/>
            <person name="Tsubouchi T."/>
            <person name="Morono Y."/>
            <person name="Uchiyama I."/>
            <person name="Ito T."/>
            <person name="Fujiyama A."/>
            <person name="Inagaki F."/>
            <person name="Takami H."/>
        </authorList>
    </citation>
    <scope>NUCLEOTIDE SEQUENCE</scope>
    <source>
        <strain evidence="1">Expedition CK06-06</strain>
    </source>
</reference>
<dbReference type="PANTHER" id="PTHR43235">
    <property type="entry name" value="GLUTAMINE AMIDOTRANSFERASE PB2B2.05-RELATED"/>
    <property type="match status" value="1"/>
</dbReference>
<dbReference type="CDD" id="cd01745">
    <property type="entry name" value="GATase1_2"/>
    <property type="match status" value="1"/>
</dbReference>
<comment type="caution">
    <text evidence="1">The sequence shown here is derived from an EMBL/GenBank/DDBJ whole genome shotgun (WGS) entry which is preliminary data.</text>
</comment>
<gene>
    <name evidence="1" type="ORF">S01H1_02957</name>
</gene>
<dbReference type="InterPro" id="IPR044668">
    <property type="entry name" value="PuuD-like"/>
</dbReference>
<dbReference type="SUPFAM" id="SSF52317">
    <property type="entry name" value="Class I glutamine amidotransferase-like"/>
    <property type="match status" value="1"/>
</dbReference>
<protein>
    <submittedName>
        <fullName evidence="1">Uncharacterized protein</fullName>
    </submittedName>
</protein>
<dbReference type="PANTHER" id="PTHR43235:SF1">
    <property type="entry name" value="GLUTAMINE AMIDOTRANSFERASE PB2B2.05-RELATED"/>
    <property type="match status" value="1"/>
</dbReference>
<evidence type="ECO:0000313" key="1">
    <source>
        <dbReference type="EMBL" id="GAF73006.1"/>
    </source>
</evidence>
<dbReference type="Pfam" id="PF07722">
    <property type="entry name" value="Peptidase_C26"/>
    <property type="match status" value="1"/>
</dbReference>
<dbReference type="InterPro" id="IPR011697">
    <property type="entry name" value="Peptidase_C26"/>
</dbReference>
<organism evidence="1">
    <name type="scientific">marine sediment metagenome</name>
    <dbReference type="NCBI Taxonomy" id="412755"/>
    <lineage>
        <taxon>unclassified sequences</taxon>
        <taxon>metagenomes</taxon>
        <taxon>ecological metagenomes</taxon>
    </lineage>
</organism>
<dbReference type="Gene3D" id="3.40.50.880">
    <property type="match status" value="1"/>
</dbReference>
<dbReference type="GO" id="GO:0006598">
    <property type="term" value="P:polyamine catabolic process"/>
    <property type="evidence" value="ECO:0007669"/>
    <property type="project" value="TreeGrafter"/>
</dbReference>